<dbReference type="Pfam" id="PF07702">
    <property type="entry name" value="UTRA"/>
    <property type="match status" value="1"/>
</dbReference>
<protein>
    <submittedName>
        <fullName evidence="5">GntR family transcriptional regulator</fullName>
    </submittedName>
</protein>
<dbReference type="InterPro" id="IPR000524">
    <property type="entry name" value="Tscrpt_reg_HTH_GntR"/>
</dbReference>
<dbReference type="AlphaFoldDB" id="A0A7W4IAG9"/>
<dbReference type="GO" id="GO:0045892">
    <property type="term" value="P:negative regulation of DNA-templated transcription"/>
    <property type="evidence" value="ECO:0007669"/>
    <property type="project" value="TreeGrafter"/>
</dbReference>
<dbReference type="SUPFAM" id="SSF64288">
    <property type="entry name" value="Chorismate lyase-like"/>
    <property type="match status" value="1"/>
</dbReference>
<comment type="caution">
    <text evidence="5">The sequence shown here is derived from an EMBL/GenBank/DDBJ whole genome shotgun (WGS) entry which is preliminary data.</text>
</comment>
<dbReference type="CDD" id="cd07377">
    <property type="entry name" value="WHTH_GntR"/>
    <property type="match status" value="1"/>
</dbReference>
<keyword evidence="3" id="KW-0804">Transcription</keyword>
<dbReference type="RefSeq" id="WP_182996103.1">
    <property type="nucleotide sequence ID" value="NZ_JABEQJ010000003.1"/>
</dbReference>
<dbReference type="Pfam" id="PF00392">
    <property type="entry name" value="GntR"/>
    <property type="match status" value="1"/>
</dbReference>
<dbReference type="Gene3D" id="1.10.10.10">
    <property type="entry name" value="Winged helix-like DNA-binding domain superfamily/Winged helix DNA-binding domain"/>
    <property type="match status" value="1"/>
</dbReference>
<gene>
    <name evidence="5" type="ORF">HLH48_03385</name>
</gene>
<evidence type="ECO:0000256" key="1">
    <source>
        <dbReference type="ARBA" id="ARBA00023015"/>
    </source>
</evidence>
<dbReference type="PANTHER" id="PTHR44846:SF17">
    <property type="entry name" value="GNTR-FAMILY TRANSCRIPTIONAL REGULATOR"/>
    <property type="match status" value="1"/>
</dbReference>
<dbReference type="InterPro" id="IPR011663">
    <property type="entry name" value="UTRA"/>
</dbReference>
<dbReference type="GO" id="GO:0003677">
    <property type="term" value="F:DNA binding"/>
    <property type="evidence" value="ECO:0007669"/>
    <property type="project" value="UniProtKB-KW"/>
</dbReference>
<dbReference type="SMART" id="SM00345">
    <property type="entry name" value="HTH_GNTR"/>
    <property type="match status" value="1"/>
</dbReference>
<dbReference type="SUPFAM" id="SSF46785">
    <property type="entry name" value="Winged helix' DNA-binding domain"/>
    <property type="match status" value="1"/>
</dbReference>
<reference evidence="5 6" key="1">
    <citation type="submission" date="2020-04" db="EMBL/GenBank/DDBJ databases">
        <title>Description of novel Gluconacetobacter.</title>
        <authorList>
            <person name="Sombolestani A."/>
        </authorList>
    </citation>
    <scope>NUCLEOTIDE SEQUENCE [LARGE SCALE GENOMIC DNA]</scope>
    <source>
        <strain evidence="5 6">LMG 19747</strain>
    </source>
</reference>
<accession>A0A7W4IAG9</accession>
<keyword evidence="1" id="KW-0805">Transcription regulation</keyword>
<dbReference type="SMART" id="SM00866">
    <property type="entry name" value="UTRA"/>
    <property type="match status" value="1"/>
</dbReference>
<dbReference type="InterPro" id="IPR028978">
    <property type="entry name" value="Chorismate_lyase_/UTRA_dom_sf"/>
</dbReference>
<dbReference type="PROSITE" id="PS50949">
    <property type="entry name" value="HTH_GNTR"/>
    <property type="match status" value="1"/>
</dbReference>
<evidence type="ECO:0000313" key="6">
    <source>
        <dbReference type="Proteomes" id="UP000589085"/>
    </source>
</evidence>
<evidence type="ECO:0000259" key="4">
    <source>
        <dbReference type="PROSITE" id="PS50949"/>
    </source>
</evidence>
<dbReference type="InterPro" id="IPR036390">
    <property type="entry name" value="WH_DNA-bd_sf"/>
</dbReference>
<name>A0A7W4IAG9_9PROT</name>
<dbReference type="GO" id="GO:0003700">
    <property type="term" value="F:DNA-binding transcription factor activity"/>
    <property type="evidence" value="ECO:0007669"/>
    <property type="project" value="InterPro"/>
</dbReference>
<dbReference type="EMBL" id="JABEQJ010000003">
    <property type="protein sequence ID" value="MBB2159227.1"/>
    <property type="molecule type" value="Genomic_DNA"/>
</dbReference>
<evidence type="ECO:0000256" key="2">
    <source>
        <dbReference type="ARBA" id="ARBA00023125"/>
    </source>
</evidence>
<feature type="domain" description="HTH gntR-type" evidence="4">
    <location>
        <begin position="24"/>
        <end position="92"/>
    </location>
</feature>
<keyword evidence="2" id="KW-0238">DNA-binding</keyword>
<dbReference type="PRINTS" id="PR00035">
    <property type="entry name" value="HTHGNTR"/>
</dbReference>
<evidence type="ECO:0000256" key="3">
    <source>
        <dbReference type="ARBA" id="ARBA00023163"/>
    </source>
</evidence>
<dbReference type="InterPro" id="IPR036388">
    <property type="entry name" value="WH-like_DNA-bd_sf"/>
</dbReference>
<organism evidence="5 6">
    <name type="scientific">Gluconacetobacter sacchari</name>
    <dbReference type="NCBI Taxonomy" id="92759"/>
    <lineage>
        <taxon>Bacteria</taxon>
        <taxon>Pseudomonadati</taxon>
        <taxon>Pseudomonadota</taxon>
        <taxon>Alphaproteobacteria</taxon>
        <taxon>Acetobacterales</taxon>
        <taxon>Acetobacteraceae</taxon>
        <taxon>Gluconacetobacter</taxon>
    </lineage>
</organism>
<sequence length="280" mass="30635">MSAKKPTVQTALRDIEPLSQQSLIPLHHRVYVVLYRKLMEGSFQPEEPMPTEADLSEVFGVSRITLRTAMKRLESEGLIRRLRGRGTFPLAAPIRAAMQSTAVRRNQVSLAFKTQVRIVGHEVIGASPATAEQMGVAVDAPLLRIERVRSDSRSAISHSVCLLPAQFARFVPRRQLGTLPVSAALEAAGVDLHGFDEHLSACPADATAAEALGVEIGTPLLSMLRIARDAAGRVVERLMVVYRPDRYEYFLSYSAESLRQGEHGLHLSVRDLAPPAAGTE</sequence>
<dbReference type="InterPro" id="IPR050679">
    <property type="entry name" value="Bact_HTH_transcr_reg"/>
</dbReference>
<dbReference type="PANTHER" id="PTHR44846">
    <property type="entry name" value="MANNOSYL-D-GLYCERATE TRANSPORT/METABOLISM SYSTEM REPRESSOR MNGR-RELATED"/>
    <property type="match status" value="1"/>
</dbReference>
<evidence type="ECO:0000313" key="5">
    <source>
        <dbReference type="EMBL" id="MBB2159227.1"/>
    </source>
</evidence>
<dbReference type="Proteomes" id="UP000589085">
    <property type="component" value="Unassembled WGS sequence"/>
</dbReference>
<proteinExistence type="predicted"/>
<dbReference type="Gene3D" id="3.40.1410.10">
    <property type="entry name" value="Chorismate lyase-like"/>
    <property type="match status" value="1"/>
</dbReference>